<dbReference type="GO" id="GO:0005525">
    <property type="term" value="F:GTP binding"/>
    <property type="evidence" value="ECO:0007669"/>
    <property type="project" value="InterPro"/>
</dbReference>
<dbReference type="Proteomes" id="UP000039865">
    <property type="component" value="Unassembled WGS sequence"/>
</dbReference>
<feature type="region of interest" description="Disordered" evidence="2">
    <location>
        <begin position="189"/>
        <end position="209"/>
    </location>
</feature>
<evidence type="ECO:0000313" key="4">
    <source>
        <dbReference type="EMBL" id="CDW83834.1"/>
    </source>
</evidence>
<dbReference type="PROSITE" id="PS51717">
    <property type="entry name" value="G_VLIG"/>
    <property type="match status" value="1"/>
</dbReference>
<keyword evidence="1" id="KW-0175">Coiled coil</keyword>
<evidence type="ECO:0000313" key="5">
    <source>
        <dbReference type="Proteomes" id="UP000039865"/>
    </source>
</evidence>
<gene>
    <name evidence="4" type="primary">Contig13916.g14860</name>
    <name evidence="4" type="ORF">STYLEM_12885</name>
</gene>
<name>A0A078ANU9_STYLE</name>
<reference evidence="4 5" key="1">
    <citation type="submission" date="2014-06" db="EMBL/GenBank/DDBJ databases">
        <authorList>
            <person name="Swart Estienne"/>
        </authorList>
    </citation>
    <scope>NUCLEOTIDE SEQUENCE [LARGE SCALE GENOMIC DNA]</scope>
    <source>
        <strain evidence="4 5">130c</strain>
    </source>
</reference>
<accession>A0A078ANU9</accession>
<feature type="domain" description="VLIG-type G" evidence="3">
    <location>
        <begin position="1196"/>
        <end position="1260"/>
    </location>
</feature>
<dbReference type="PANTHER" id="PTHR22796">
    <property type="entry name" value="URG4-RELATED"/>
    <property type="match status" value="1"/>
</dbReference>
<dbReference type="SUPFAM" id="SSF52540">
    <property type="entry name" value="P-loop containing nucleoside triphosphate hydrolases"/>
    <property type="match status" value="1"/>
</dbReference>
<dbReference type="PANTHER" id="PTHR22796:SF1">
    <property type="entry name" value="VWFA DOMAIN-CONTAINING PROTEIN"/>
    <property type="match status" value="1"/>
</dbReference>
<evidence type="ECO:0000259" key="3">
    <source>
        <dbReference type="PROSITE" id="PS51717"/>
    </source>
</evidence>
<dbReference type="OrthoDB" id="3214109at2759"/>
<keyword evidence="5" id="KW-1185">Reference proteome</keyword>
<dbReference type="InterPro" id="IPR030383">
    <property type="entry name" value="G_VLIG_dom"/>
</dbReference>
<organism evidence="4 5">
    <name type="scientific">Stylonychia lemnae</name>
    <name type="common">Ciliate</name>
    <dbReference type="NCBI Taxonomy" id="5949"/>
    <lineage>
        <taxon>Eukaryota</taxon>
        <taxon>Sar</taxon>
        <taxon>Alveolata</taxon>
        <taxon>Ciliophora</taxon>
        <taxon>Intramacronucleata</taxon>
        <taxon>Spirotrichea</taxon>
        <taxon>Stichotrichia</taxon>
        <taxon>Sporadotrichida</taxon>
        <taxon>Oxytrichidae</taxon>
        <taxon>Stylonychinae</taxon>
        <taxon>Stylonychia</taxon>
    </lineage>
</organism>
<dbReference type="InterPro" id="IPR027417">
    <property type="entry name" value="P-loop_NTPase"/>
</dbReference>
<dbReference type="Gene3D" id="3.40.50.300">
    <property type="entry name" value="P-loop containing nucleotide triphosphate hydrolases"/>
    <property type="match status" value="1"/>
</dbReference>
<evidence type="ECO:0000256" key="1">
    <source>
        <dbReference type="SAM" id="Coils"/>
    </source>
</evidence>
<evidence type="ECO:0000256" key="2">
    <source>
        <dbReference type="SAM" id="MobiDB-lite"/>
    </source>
</evidence>
<protein>
    <recommendedName>
        <fullName evidence="3">VLIG-type G domain-containing protein</fullName>
    </recommendedName>
</protein>
<dbReference type="EMBL" id="CCKQ01012220">
    <property type="protein sequence ID" value="CDW83834.1"/>
    <property type="molecule type" value="Genomic_DNA"/>
</dbReference>
<sequence length="1690" mass="198425">MQQDIQTPASQSQKSSSLLRFLFQNCGFDQNTTKKVLEQLQKDGVNEPSQLRSFSNKQLGDAGFTKDIAFKIFTALFDYEDEDYDKHSSSQINKEQTCQYQPQENSIVQQNEMSIHNDEEEEKSSLMNDDHNAAQIIELKEPETFQIDTSTKHNGYNNGNYTNNDTSQNGIEEEIKYNVQQTHQVQNQNDSINDEEIQQKQSRESQQVNNNQNQLNLHDQIFALQDKKSNQENIPTSNVIFESCIDQGSEYKMFKMRTNNEALQFLFTIMKTNKIRVVGFYGDFQLCVQAALNFIDSIEDKDYQQEQFDEGIVFLMNKQFNVKLDNQENINDSQPQKLALILKTDPQLFKFDNEVDNNNLFSTYIRILIDTCETIVCVPPSSLILNPDLRNPYEVHVNLGFQMQQVIVKPDEKMAFKPIQYGGSKNQIDYSDQNFCCYPDNSKFIAMPIFNSRQVEKYFQFSHFVNFIEGKKYNSYSKSLYNYNQIKENVLLSWPQDPSRFQSQNVQFKRELEQNLKILLSGFVNAQNKDQVNELIKKAQDRFTSESLQLNQNFNSDFNKLVMPFYKEFYDSIGSISCKHFQLVIKQIQENLRMNKEDKEQNQVQLSEKKGFVSSLFGLFTNQKVQANDQIINLECSLLCSSYQIQNLQYSYYIPRYDNIQWNILEQFYTDNKIQDRRINIHKHQDKAFVEFIKQLSQKIQNFQKERLQDKRILMTSLRQNILEEFFANVTDLIQTKTVTIINSVKISFQQFNIIRDSQHEISEWNQAKLLSSLQMEFGKESQGIISLKQIFFTSDSSGLILFGNTPEHKSSIYYFNIGNKMQVMFTHHLTLSSDESNLVVDSSLKQWFTYDNKQRRTNLGKLDKLGKIEDGSPLNIYDQQADGELVTDIIDAIIIPFGNKILLLNQNHSLFEYRYQQRNLTKIFKKYNKGGIGVIKEQIKPTGDEYYEKIFVISDGKNIILKAQTQIDIFDQNWNRVKKIEFERQNFLFCKTFTDKNCHFLIIFYQDTQQCYQIQSLTASKQFQYQINNDNQVEKSKGNPILDNVYQAIHKYGPHSTLNGCPSQTRLIFANHESKFDPHHLQQYFESLRVNDVRLEVVSYNINEYKVKKILLDFRYSIDKSDLKFILLSRIPLHLATIENSSLVPLRDGQNISDKIADSMISSSSQFDEAQFDLLERVTNLVRFGIYEDYLMSTTNDIKVVSIVGRQSSGKSYVMNRIFGTRFNVAATRCTDGIWMSFVELKDSLGIKRQFLVLDCEGLFSTRRNQIEEIKLCLTLSAISDMMILNQDLAFSRHLNQLFTNFSKSMGRIKGQKLFKGSLMMMIRDVPFKEQEQAFTELQSNVLQLQGNTDNQEENFLSHIFQGRLMAKTMVYFEQPEFNKDIKDFRDLYIFRMNDKRWVNGRDLTESLKIVLTQVFLDDDTDTDIHKMRLSCDKSYSQSIQLFFKFDRKIEVEGQIYEQEFTIDGKVHKLQIQQNQMQLQQTDGDTFEFDNDNPQLSVEFFKIFIDQTLEYSQRIHNDWMNCFSQYLEEFMNQRRMIIKQYFHQQVLQDQEEFKEIIENYEQKLMQQLDQFILKMLYCRKTCKECKRVCNLQLGHKNNCNCSTGHICEDLCEVNPECRERNYLCTSVYGHLGKHQCNDGNHKCSSLCQVENCKHLCQKEIDHSQEEPHQCGNKHQCQVICQDEICERTC</sequence>
<dbReference type="InParanoid" id="A0A078ANU9"/>
<proteinExistence type="predicted"/>
<feature type="coiled-coil region" evidence="1">
    <location>
        <begin position="1544"/>
        <end position="1571"/>
    </location>
</feature>